<dbReference type="Gene3D" id="3.90.1150.140">
    <property type="match status" value="1"/>
</dbReference>
<evidence type="ECO:0000313" key="4">
    <source>
        <dbReference type="Proteomes" id="UP000198577"/>
    </source>
</evidence>
<sequence>MACVKCGIDVLKEQANKIEGLKIGLITNYTAVDVNLRSTIDILNEVGKLRCLFSPEHGVRGDLQAGVHVLDYVDERTGIKVYSLYGQTKKPTAEMLKDVDVLIFDIQDVGVRYYTYLYTMAYAMEAASELDKKFMVLDRPNPIGGLQVEGNVLDTRFSSFVGMYPIPIRYGLTIGELALLINEEFGIGCDVEVIAMEGWKRDMYYDETGLLWINPSPNIPSLDAAVLYSGTCLFEGTNISEGRGTTRPFEIIGAPWLDPYKLADEMNQKGLSGVIFRPVHFVPYFSKHKNELCKGVQIHVTDRKRVNAVEVGIRLLYTIVKMSGENFKWVAPSGDSRHYFIDYLAGTDELRLMKYEENELVEKWKNQSEEFKMTKEKYHIYQ</sequence>
<accession>A0A1I5SQJ6</accession>
<dbReference type="PANTHER" id="PTHR42915">
    <property type="entry name" value="HYPOTHETICAL 460 KDA PROTEIN IN FEUA-SIGW INTERGENIC REGION [PRECURSOR]"/>
    <property type="match status" value="1"/>
</dbReference>
<dbReference type="RefSeq" id="WP_092281891.1">
    <property type="nucleotide sequence ID" value="NZ_FOXR01000003.1"/>
</dbReference>
<dbReference type="PIRSF" id="PIRSF016719">
    <property type="entry name" value="UCP016719"/>
    <property type="match status" value="1"/>
</dbReference>
<name>A0A1I5SQJ6_9FIRM</name>
<organism evidence="3 4">
    <name type="scientific">Caldicoprobacter faecalis</name>
    <dbReference type="NCBI Taxonomy" id="937334"/>
    <lineage>
        <taxon>Bacteria</taxon>
        <taxon>Bacillati</taxon>
        <taxon>Bacillota</taxon>
        <taxon>Clostridia</taxon>
        <taxon>Caldicoprobacterales</taxon>
        <taxon>Caldicoprobacteraceae</taxon>
        <taxon>Caldicoprobacter</taxon>
    </lineage>
</organism>
<dbReference type="InterPro" id="IPR048502">
    <property type="entry name" value="NamZ_N"/>
</dbReference>
<dbReference type="Proteomes" id="UP000198577">
    <property type="component" value="Unassembled WGS sequence"/>
</dbReference>
<evidence type="ECO:0000259" key="2">
    <source>
        <dbReference type="Pfam" id="PF20732"/>
    </source>
</evidence>
<dbReference type="AlphaFoldDB" id="A0A1I5SQJ6"/>
<dbReference type="PANTHER" id="PTHR42915:SF1">
    <property type="entry name" value="PEPTIDOGLYCAN BETA-N-ACETYLMURAMIDASE NAMZ"/>
    <property type="match status" value="1"/>
</dbReference>
<dbReference type="OrthoDB" id="9801061at2"/>
<keyword evidence="4" id="KW-1185">Reference proteome</keyword>
<reference evidence="3 4" key="1">
    <citation type="submission" date="2016-10" db="EMBL/GenBank/DDBJ databases">
        <authorList>
            <person name="de Groot N.N."/>
        </authorList>
    </citation>
    <scope>NUCLEOTIDE SEQUENCE [LARGE SCALE GENOMIC DNA]</scope>
    <source>
        <strain evidence="3 4">DSM 20678</strain>
    </source>
</reference>
<dbReference type="Pfam" id="PF20732">
    <property type="entry name" value="NamZ_C"/>
    <property type="match status" value="1"/>
</dbReference>
<dbReference type="STRING" id="937334.SAMN05444406_1039"/>
<protein>
    <submittedName>
        <fullName evidence="3">Uncharacterized conserved protein YbbC, DUF1343 family</fullName>
    </submittedName>
</protein>
<evidence type="ECO:0000313" key="3">
    <source>
        <dbReference type="EMBL" id="SFP72958.1"/>
    </source>
</evidence>
<feature type="domain" description="Peptidoglycan beta-N-acetylmuramidase NamZ C-terminal" evidence="2">
    <location>
        <begin position="227"/>
        <end position="381"/>
    </location>
</feature>
<gene>
    <name evidence="3" type="ORF">SAMN05444406_1039</name>
</gene>
<evidence type="ECO:0000259" key="1">
    <source>
        <dbReference type="Pfam" id="PF07075"/>
    </source>
</evidence>
<dbReference type="EMBL" id="FOXR01000003">
    <property type="protein sequence ID" value="SFP72958.1"/>
    <property type="molecule type" value="Genomic_DNA"/>
</dbReference>
<dbReference type="GO" id="GO:0033922">
    <property type="term" value="F:peptidoglycan beta-N-acetylmuramidase activity"/>
    <property type="evidence" value="ECO:0007669"/>
    <property type="project" value="InterPro"/>
</dbReference>
<dbReference type="Gene3D" id="3.40.50.12170">
    <property type="entry name" value="Uncharacterised protein PF07075, DUF1343"/>
    <property type="match status" value="1"/>
</dbReference>
<proteinExistence type="predicted"/>
<dbReference type="InterPro" id="IPR048503">
    <property type="entry name" value="NamZ_C"/>
</dbReference>
<dbReference type="InterPro" id="IPR008302">
    <property type="entry name" value="NamZ"/>
</dbReference>
<feature type="domain" description="Peptidoglycan beta-N-acetylmuramidase NamZ N-terminal" evidence="1">
    <location>
        <begin position="23"/>
        <end position="222"/>
    </location>
</feature>
<dbReference type="Pfam" id="PF07075">
    <property type="entry name" value="NamZ_N"/>
    <property type="match status" value="1"/>
</dbReference>